<dbReference type="Proteomes" id="UP000076555">
    <property type="component" value="Unassembled WGS sequence"/>
</dbReference>
<feature type="transmembrane region" description="Helical" evidence="5">
    <location>
        <begin position="6"/>
        <end position="26"/>
    </location>
</feature>
<dbReference type="EMBL" id="LWAJ01000214">
    <property type="protein sequence ID" value="KZL48999.1"/>
    <property type="molecule type" value="Genomic_DNA"/>
</dbReference>
<dbReference type="GO" id="GO:0051740">
    <property type="term" value="F:ethylene binding"/>
    <property type="evidence" value="ECO:0007669"/>
    <property type="project" value="TreeGrafter"/>
</dbReference>
<keyword evidence="4" id="KW-0067">ATP-binding</keyword>
<name>A0A166IXZ0_NODSP</name>
<evidence type="ECO:0000259" key="6">
    <source>
        <dbReference type="Pfam" id="PF25487"/>
    </source>
</evidence>
<accession>A0A166IXZ0</accession>
<dbReference type="GO" id="GO:0005524">
    <property type="term" value="F:ATP binding"/>
    <property type="evidence" value="ECO:0007669"/>
    <property type="project" value="UniProtKB-KW"/>
</dbReference>
<keyword evidence="2" id="KW-0479">Metal-binding</keyword>
<dbReference type="InterPro" id="IPR058544">
    <property type="entry name" value="ETR1_N"/>
</dbReference>
<gene>
    <name evidence="7" type="ORF">A2T98_15175</name>
</gene>
<dbReference type="GO" id="GO:0046872">
    <property type="term" value="F:metal ion binding"/>
    <property type="evidence" value="ECO:0007669"/>
    <property type="project" value="UniProtKB-KW"/>
</dbReference>
<dbReference type="PANTHER" id="PTHR24423:SF633">
    <property type="entry name" value="ETHYLENE RECEPTOR 2"/>
    <property type="match status" value="1"/>
</dbReference>
<dbReference type="PANTHER" id="PTHR24423">
    <property type="entry name" value="TWO-COMPONENT SENSOR HISTIDINE KINASE"/>
    <property type="match status" value="1"/>
</dbReference>
<feature type="domain" description="Ethylene receptor 1-like N-terminal" evidence="6">
    <location>
        <begin position="4"/>
        <end position="79"/>
    </location>
</feature>
<evidence type="ECO:0000313" key="7">
    <source>
        <dbReference type="EMBL" id="KZL48999.1"/>
    </source>
</evidence>
<keyword evidence="1" id="KW-0808">Transferase</keyword>
<proteinExistence type="predicted"/>
<dbReference type="GO" id="GO:0016740">
    <property type="term" value="F:transferase activity"/>
    <property type="evidence" value="ECO:0007669"/>
    <property type="project" value="UniProtKB-KW"/>
</dbReference>
<keyword evidence="5" id="KW-0812">Transmembrane</keyword>
<feature type="transmembrane region" description="Helical" evidence="5">
    <location>
        <begin position="33"/>
        <end position="53"/>
    </location>
</feature>
<keyword evidence="5" id="KW-0472">Membrane</keyword>
<keyword evidence="3" id="KW-0547">Nucleotide-binding</keyword>
<keyword evidence="5" id="KW-1133">Transmembrane helix</keyword>
<evidence type="ECO:0000256" key="3">
    <source>
        <dbReference type="ARBA" id="ARBA00022741"/>
    </source>
</evidence>
<reference evidence="7 8" key="1">
    <citation type="submission" date="2016-04" db="EMBL/GenBank/DDBJ databases">
        <title>Draft Genome Assembly of the Bloom-forming Cyanobacterium Nodularia spumigena Strain CENA596 in Shrimp Production Ponds.</title>
        <authorList>
            <person name="Popin R.V."/>
            <person name="Rigonato J."/>
            <person name="Abreu V.A."/>
            <person name="Andreote A.P."/>
            <person name="Silveira S.B."/>
            <person name="Odebrecht C."/>
            <person name="Fiore M.F."/>
        </authorList>
    </citation>
    <scope>NUCLEOTIDE SEQUENCE [LARGE SCALE GENOMIC DNA]</scope>
    <source>
        <strain evidence="7 8">CENA596</strain>
    </source>
</reference>
<comment type="caution">
    <text evidence="7">The sequence shown here is derived from an EMBL/GenBank/DDBJ whole genome shotgun (WGS) entry which is preliminary data.</text>
</comment>
<evidence type="ECO:0000256" key="4">
    <source>
        <dbReference type="ARBA" id="ARBA00022840"/>
    </source>
</evidence>
<evidence type="ECO:0000256" key="1">
    <source>
        <dbReference type="ARBA" id="ARBA00022679"/>
    </source>
</evidence>
<dbReference type="GO" id="GO:0038199">
    <property type="term" value="F:ethylene receptor activity"/>
    <property type="evidence" value="ECO:0007669"/>
    <property type="project" value="TreeGrafter"/>
</dbReference>
<protein>
    <recommendedName>
        <fullName evidence="6">Ethylene receptor 1-like N-terminal domain-containing protein</fullName>
    </recommendedName>
</protein>
<evidence type="ECO:0000313" key="8">
    <source>
        <dbReference type="Proteomes" id="UP000076555"/>
    </source>
</evidence>
<organism evidence="7 8">
    <name type="scientific">Nodularia spumigena CENA596</name>
    <dbReference type="NCBI Taxonomy" id="1819295"/>
    <lineage>
        <taxon>Bacteria</taxon>
        <taxon>Bacillati</taxon>
        <taxon>Cyanobacteriota</taxon>
        <taxon>Cyanophyceae</taxon>
        <taxon>Nostocales</taxon>
        <taxon>Nodulariaceae</taxon>
        <taxon>Nodularia</taxon>
    </lineage>
</organism>
<dbReference type="Pfam" id="PF25487">
    <property type="entry name" value="ETR1_N"/>
    <property type="match status" value="1"/>
</dbReference>
<evidence type="ECO:0000256" key="2">
    <source>
        <dbReference type="ARBA" id="ARBA00022723"/>
    </source>
</evidence>
<evidence type="ECO:0000256" key="5">
    <source>
        <dbReference type="SAM" id="Phobius"/>
    </source>
</evidence>
<dbReference type="AlphaFoldDB" id="A0A166IXZ0"/>
<sequence>MVGLHFISDSLTAIAYYSIPVMLVYFVRKRQDVPFSGIFLMFSAFIVACGRTHLMDVWTRWYPTYWLSGLIKAITAFVSDIGVEFKIDFPIV</sequence>